<feature type="non-terminal residue" evidence="2">
    <location>
        <position position="1"/>
    </location>
</feature>
<feature type="transmembrane region" description="Helical" evidence="1">
    <location>
        <begin position="142"/>
        <end position="164"/>
    </location>
</feature>
<keyword evidence="1" id="KW-1133">Transmembrane helix</keyword>
<evidence type="ECO:0000256" key="1">
    <source>
        <dbReference type="SAM" id="Phobius"/>
    </source>
</evidence>
<sequence>TNRLRRSTYVVFLVLFYAALVLFSWVVICRLSYRPITTSDYGVGLDKDDPSLYSDLNAPEAFRRNERWHRAARVVQSLAAVLTVPVTSAVCSSAVVVYLQHGPGGRAPRLSLRQMAVLADKGWTDVATLFRVGQWPRYRSSLLIWAVLLHILGAIISPVQQLFITPDTIKTPTSANAVDSLLDIPNRFIGDEADADATVTLARKLFAATSGDDLATQLWAERTDCSLFNVNYTDTQSLLCSQSGVTWGNMSMLSDPFLAQL</sequence>
<dbReference type="VEuPathDB" id="FungiDB:BO71DRAFT_290388"/>
<keyword evidence="3" id="KW-1185">Reference proteome</keyword>
<dbReference type="AlphaFoldDB" id="A0A319DDZ3"/>
<protein>
    <submittedName>
        <fullName evidence="2">Uncharacterized protein</fullName>
    </submittedName>
</protein>
<proteinExistence type="predicted"/>
<reference evidence="2 3" key="1">
    <citation type="submission" date="2018-02" db="EMBL/GenBank/DDBJ databases">
        <title>The genomes of Aspergillus section Nigri reveals drivers in fungal speciation.</title>
        <authorList>
            <consortium name="DOE Joint Genome Institute"/>
            <person name="Vesth T.C."/>
            <person name="Nybo J."/>
            <person name="Theobald S."/>
            <person name="Brandl J."/>
            <person name="Frisvad J.C."/>
            <person name="Nielsen K.F."/>
            <person name="Lyhne E.K."/>
            <person name="Kogle M.E."/>
            <person name="Kuo A."/>
            <person name="Riley R."/>
            <person name="Clum A."/>
            <person name="Nolan M."/>
            <person name="Lipzen A."/>
            <person name="Salamov A."/>
            <person name="Henrissat B."/>
            <person name="Wiebenga A."/>
            <person name="De vries R.P."/>
            <person name="Grigoriev I.V."/>
            <person name="Mortensen U.H."/>
            <person name="Andersen M.R."/>
            <person name="Baker S.E."/>
        </authorList>
    </citation>
    <scope>NUCLEOTIDE SEQUENCE [LARGE SCALE GENOMIC DNA]</scope>
    <source>
        <strain evidence="2 3">CBS 707.79</strain>
    </source>
</reference>
<name>A0A319DDZ3_9EURO</name>
<feature type="transmembrane region" description="Helical" evidence="1">
    <location>
        <begin position="78"/>
        <end position="99"/>
    </location>
</feature>
<keyword evidence="1" id="KW-0812">Transmembrane</keyword>
<dbReference type="EMBL" id="KZ825850">
    <property type="protein sequence ID" value="PYH95609.1"/>
    <property type="molecule type" value="Genomic_DNA"/>
</dbReference>
<keyword evidence="1" id="KW-0472">Membrane</keyword>
<dbReference type="OrthoDB" id="5381672at2759"/>
<feature type="non-terminal residue" evidence="2">
    <location>
        <position position="261"/>
    </location>
</feature>
<evidence type="ECO:0000313" key="3">
    <source>
        <dbReference type="Proteomes" id="UP000247810"/>
    </source>
</evidence>
<feature type="transmembrane region" description="Helical" evidence="1">
    <location>
        <begin position="7"/>
        <end position="28"/>
    </location>
</feature>
<evidence type="ECO:0000313" key="2">
    <source>
        <dbReference type="EMBL" id="PYH95609.1"/>
    </source>
</evidence>
<dbReference type="Proteomes" id="UP000247810">
    <property type="component" value="Unassembled WGS sequence"/>
</dbReference>
<accession>A0A319DDZ3</accession>
<gene>
    <name evidence="2" type="ORF">BO71DRAFT_290388</name>
</gene>
<organism evidence="2 3">
    <name type="scientific">Aspergillus ellipticus CBS 707.79</name>
    <dbReference type="NCBI Taxonomy" id="1448320"/>
    <lineage>
        <taxon>Eukaryota</taxon>
        <taxon>Fungi</taxon>
        <taxon>Dikarya</taxon>
        <taxon>Ascomycota</taxon>
        <taxon>Pezizomycotina</taxon>
        <taxon>Eurotiomycetes</taxon>
        <taxon>Eurotiomycetidae</taxon>
        <taxon>Eurotiales</taxon>
        <taxon>Aspergillaceae</taxon>
        <taxon>Aspergillus</taxon>
        <taxon>Aspergillus subgen. Circumdati</taxon>
    </lineage>
</organism>